<reference evidence="6" key="1">
    <citation type="journal article" date="2019" name="Int. J. Syst. Evol. Microbiol.">
        <title>The Global Catalogue of Microorganisms (GCM) 10K type strain sequencing project: providing services to taxonomists for standard genome sequencing and annotation.</title>
        <authorList>
            <consortium name="The Broad Institute Genomics Platform"/>
            <consortium name="The Broad Institute Genome Sequencing Center for Infectious Disease"/>
            <person name="Wu L."/>
            <person name="Ma J."/>
        </authorList>
    </citation>
    <scope>NUCLEOTIDE SEQUENCE [LARGE SCALE GENOMIC DNA]</scope>
    <source>
        <strain evidence="6">JCM 17130</strain>
    </source>
</reference>
<dbReference type="InterPro" id="IPR008920">
    <property type="entry name" value="TF_FadR/GntR_C"/>
</dbReference>
<evidence type="ECO:0000256" key="1">
    <source>
        <dbReference type="ARBA" id="ARBA00023015"/>
    </source>
</evidence>
<evidence type="ECO:0000313" key="5">
    <source>
        <dbReference type="EMBL" id="MFD1716754.1"/>
    </source>
</evidence>
<dbReference type="EMBL" id="JBHUEE010000001">
    <property type="protein sequence ID" value="MFD1716754.1"/>
    <property type="molecule type" value="Genomic_DNA"/>
</dbReference>
<proteinExistence type="predicted"/>
<sequence>MAVTDDAITKIKAMITSGEVRPGDRLPREADLAAALGVSRNSLREAVRALSVVRILDVRQGDGTYVSRMSADELLEALNFLLEFRQDNRVVEFLEVRKILEPAAAAIAAREMSEAEIDALGDLLRQARTATDVTDHIRHDLAFHSAIAAGAGNSVLTTLLDSVSMPTERARIWRGLTEDDAVTRTLAEHEEIVDAIRARDPDLAAARSLVHIAGVLRWLRRVDEATSDAGRLEGG</sequence>
<evidence type="ECO:0000259" key="4">
    <source>
        <dbReference type="PROSITE" id="PS50949"/>
    </source>
</evidence>
<keyword evidence="3" id="KW-0804">Transcription</keyword>
<name>A0ABW4L181_9MICO</name>
<dbReference type="Pfam" id="PF00392">
    <property type="entry name" value="GntR"/>
    <property type="match status" value="1"/>
</dbReference>
<dbReference type="SMART" id="SM00345">
    <property type="entry name" value="HTH_GNTR"/>
    <property type="match status" value="1"/>
</dbReference>
<dbReference type="Gene3D" id="1.10.10.10">
    <property type="entry name" value="Winged helix-like DNA-binding domain superfamily/Winged helix DNA-binding domain"/>
    <property type="match status" value="1"/>
</dbReference>
<dbReference type="PROSITE" id="PS50949">
    <property type="entry name" value="HTH_GNTR"/>
    <property type="match status" value="1"/>
</dbReference>
<dbReference type="SUPFAM" id="SSF46785">
    <property type="entry name" value="Winged helix' DNA-binding domain"/>
    <property type="match status" value="1"/>
</dbReference>
<dbReference type="SMART" id="SM00895">
    <property type="entry name" value="FCD"/>
    <property type="match status" value="1"/>
</dbReference>
<keyword evidence="2" id="KW-0238">DNA-binding</keyword>
<dbReference type="PRINTS" id="PR00035">
    <property type="entry name" value="HTHGNTR"/>
</dbReference>
<feature type="domain" description="HTH gntR-type" evidence="4">
    <location>
        <begin position="1"/>
        <end position="69"/>
    </location>
</feature>
<dbReference type="PANTHER" id="PTHR43537:SF5">
    <property type="entry name" value="UXU OPERON TRANSCRIPTIONAL REGULATOR"/>
    <property type="match status" value="1"/>
</dbReference>
<keyword evidence="6" id="KW-1185">Reference proteome</keyword>
<gene>
    <name evidence="5" type="ORF">ACFSE6_02830</name>
</gene>
<dbReference type="InterPro" id="IPR036388">
    <property type="entry name" value="WH-like_DNA-bd_sf"/>
</dbReference>
<dbReference type="PANTHER" id="PTHR43537">
    <property type="entry name" value="TRANSCRIPTIONAL REGULATOR, GNTR FAMILY"/>
    <property type="match status" value="1"/>
</dbReference>
<dbReference type="CDD" id="cd07377">
    <property type="entry name" value="WHTH_GntR"/>
    <property type="match status" value="1"/>
</dbReference>
<dbReference type="Proteomes" id="UP001597277">
    <property type="component" value="Unassembled WGS sequence"/>
</dbReference>
<accession>A0ABW4L181</accession>
<dbReference type="RefSeq" id="WP_388002179.1">
    <property type="nucleotide sequence ID" value="NZ_JBHUEE010000001.1"/>
</dbReference>
<organism evidence="5 6">
    <name type="scientific">Georgenia deserti</name>
    <dbReference type="NCBI Taxonomy" id="2093781"/>
    <lineage>
        <taxon>Bacteria</taxon>
        <taxon>Bacillati</taxon>
        <taxon>Actinomycetota</taxon>
        <taxon>Actinomycetes</taxon>
        <taxon>Micrococcales</taxon>
        <taxon>Bogoriellaceae</taxon>
        <taxon>Georgenia</taxon>
    </lineage>
</organism>
<dbReference type="InterPro" id="IPR036390">
    <property type="entry name" value="WH_DNA-bd_sf"/>
</dbReference>
<protein>
    <submittedName>
        <fullName evidence="5">FadR/GntR family transcriptional regulator</fullName>
    </submittedName>
</protein>
<dbReference type="InterPro" id="IPR011711">
    <property type="entry name" value="GntR_C"/>
</dbReference>
<evidence type="ECO:0000256" key="2">
    <source>
        <dbReference type="ARBA" id="ARBA00023125"/>
    </source>
</evidence>
<dbReference type="Pfam" id="PF07729">
    <property type="entry name" value="FCD"/>
    <property type="match status" value="1"/>
</dbReference>
<dbReference type="InterPro" id="IPR000524">
    <property type="entry name" value="Tscrpt_reg_HTH_GntR"/>
</dbReference>
<dbReference type="SUPFAM" id="SSF48008">
    <property type="entry name" value="GntR ligand-binding domain-like"/>
    <property type="match status" value="1"/>
</dbReference>
<keyword evidence="1" id="KW-0805">Transcription regulation</keyword>
<comment type="caution">
    <text evidence="5">The sequence shown here is derived from an EMBL/GenBank/DDBJ whole genome shotgun (WGS) entry which is preliminary data.</text>
</comment>
<dbReference type="Gene3D" id="1.20.120.530">
    <property type="entry name" value="GntR ligand-binding domain-like"/>
    <property type="match status" value="1"/>
</dbReference>
<evidence type="ECO:0000256" key="3">
    <source>
        <dbReference type="ARBA" id="ARBA00023163"/>
    </source>
</evidence>
<evidence type="ECO:0000313" key="6">
    <source>
        <dbReference type="Proteomes" id="UP001597277"/>
    </source>
</evidence>